<dbReference type="InterPro" id="IPR043128">
    <property type="entry name" value="Rev_trsase/Diguanyl_cyclase"/>
</dbReference>
<dbReference type="Gene3D" id="3.30.70.270">
    <property type="match status" value="1"/>
</dbReference>
<dbReference type="InterPro" id="IPR050469">
    <property type="entry name" value="Diguanylate_Cyclase"/>
</dbReference>
<feature type="transmembrane region" description="Helical" evidence="8">
    <location>
        <begin position="21"/>
        <end position="41"/>
    </location>
</feature>
<dbReference type="CDD" id="cd00130">
    <property type="entry name" value="PAS"/>
    <property type="match status" value="1"/>
</dbReference>
<dbReference type="SUPFAM" id="SSF55073">
    <property type="entry name" value="Nucleotide cyclase"/>
    <property type="match status" value="1"/>
</dbReference>
<dbReference type="NCBIfam" id="TIGR00254">
    <property type="entry name" value="GGDEF"/>
    <property type="match status" value="1"/>
</dbReference>
<dbReference type="CDD" id="cd12914">
    <property type="entry name" value="PDC1_DGC_like"/>
    <property type="match status" value="1"/>
</dbReference>
<evidence type="ECO:0000256" key="7">
    <source>
        <dbReference type="ARBA" id="ARBA00034247"/>
    </source>
</evidence>
<comment type="catalytic activity">
    <reaction evidence="7">
        <text>2 GTP = 3',3'-c-di-GMP + 2 diphosphate</text>
        <dbReference type="Rhea" id="RHEA:24898"/>
        <dbReference type="ChEBI" id="CHEBI:33019"/>
        <dbReference type="ChEBI" id="CHEBI:37565"/>
        <dbReference type="ChEBI" id="CHEBI:58805"/>
        <dbReference type="EC" id="2.7.7.65"/>
    </reaction>
</comment>
<evidence type="ECO:0000313" key="12">
    <source>
        <dbReference type="Proteomes" id="UP001235269"/>
    </source>
</evidence>
<dbReference type="InterPro" id="IPR000160">
    <property type="entry name" value="GGDEF_dom"/>
</dbReference>
<proteinExistence type="predicted"/>
<gene>
    <name evidence="11" type="ORF">QO005_002173</name>
</gene>
<dbReference type="NCBIfam" id="TIGR00229">
    <property type="entry name" value="sensory_box"/>
    <property type="match status" value="1"/>
</dbReference>
<dbReference type="Proteomes" id="UP001235269">
    <property type="component" value="Unassembled WGS sequence"/>
</dbReference>
<dbReference type="InterPro" id="IPR035965">
    <property type="entry name" value="PAS-like_dom_sf"/>
</dbReference>
<dbReference type="InterPro" id="IPR033479">
    <property type="entry name" value="dCache_1"/>
</dbReference>
<dbReference type="InterPro" id="IPR029787">
    <property type="entry name" value="Nucleotide_cyclase"/>
</dbReference>
<keyword evidence="5 8" id="KW-1133">Transmembrane helix</keyword>
<dbReference type="Pfam" id="PF13426">
    <property type="entry name" value="PAS_9"/>
    <property type="match status" value="1"/>
</dbReference>
<dbReference type="PANTHER" id="PTHR45138:SF9">
    <property type="entry name" value="DIGUANYLATE CYCLASE DGCM-RELATED"/>
    <property type="match status" value="1"/>
</dbReference>
<evidence type="ECO:0000256" key="8">
    <source>
        <dbReference type="SAM" id="Phobius"/>
    </source>
</evidence>
<dbReference type="SMART" id="SM00267">
    <property type="entry name" value="GGDEF"/>
    <property type="match status" value="1"/>
</dbReference>
<dbReference type="CDD" id="cd12915">
    <property type="entry name" value="PDC2_DGC_like"/>
    <property type="match status" value="1"/>
</dbReference>
<comment type="subcellular location">
    <subcellularLocation>
        <location evidence="1">Cell membrane</location>
        <topology evidence="1">Multi-pass membrane protein</topology>
    </subcellularLocation>
</comment>
<dbReference type="RefSeq" id="WP_307158023.1">
    <property type="nucleotide sequence ID" value="NZ_JAUSWH010000005.1"/>
</dbReference>
<dbReference type="EMBL" id="JAUSWH010000005">
    <property type="protein sequence ID" value="MDQ0455833.1"/>
    <property type="molecule type" value="Genomic_DNA"/>
</dbReference>
<evidence type="ECO:0000259" key="10">
    <source>
        <dbReference type="PROSITE" id="PS50887"/>
    </source>
</evidence>
<evidence type="ECO:0000256" key="1">
    <source>
        <dbReference type="ARBA" id="ARBA00004651"/>
    </source>
</evidence>
<feature type="domain" description="PAS" evidence="9">
    <location>
        <begin position="331"/>
        <end position="401"/>
    </location>
</feature>
<dbReference type="Gene3D" id="3.30.450.20">
    <property type="entry name" value="PAS domain"/>
    <property type="match status" value="3"/>
</dbReference>
<evidence type="ECO:0000256" key="4">
    <source>
        <dbReference type="ARBA" id="ARBA00022692"/>
    </source>
</evidence>
<organism evidence="11 12">
    <name type="scientific">Rhizobium paknamense</name>
    <dbReference type="NCBI Taxonomy" id="1206817"/>
    <lineage>
        <taxon>Bacteria</taxon>
        <taxon>Pseudomonadati</taxon>
        <taxon>Pseudomonadota</taxon>
        <taxon>Alphaproteobacteria</taxon>
        <taxon>Hyphomicrobiales</taxon>
        <taxon>Rhizobiaceae</taxon>
        <taxon>Rhizobium/Agrobacterium group</taxon>
        <taxon>Rhizobium</taxon>
    </lineage>
</organism>
<dbReference type="PANTHER" id="PTHR45138">
    <property type="entry name" value="REGULATORY COMPONENTS OF SENSORY TRANSDUCTION SYSTEM"/>
    <property type="match status" value="1"/>
</dbReference>
<evidence type="ECO:0000313" key="11">
    <source>
        <dbReference type="EMBL" id="MDQ0455833.1"/>
    </source>
</evidence>
<protein>
    <recommendedName>
        <fullName evidence="2">diguanylate cyclase</fullName>
        <ecNumber evidence="2">2.7.7.65</ecNumber>
    </recommendedName>
</protein>
<dbReference type="Pfam" id="PF00990">
    <property type="entry name" value="GGDEF"/>
    <property type="match status" value="1"/>
</dbReference>
<evidence type="ECO:0000256" key="3">
    <source>
        <dbReference type="ARBA" id="ARBA00022475"/>
    </source>
</evidence>
<keyword evidence="6 8" id="KW-0472">Membrane</keyword>
<dbReference type="InterPro" id="IPR000014">
    <property type="entry name" value="PAS"/>
</dbReference>
<dbReference type="EC" id="2.7.7.65" evidence="2"/>
<reference evidence="11 12" key="1">
    <citation type="submission" date="2023-07" db="EMBL/GenBank/DDBJ databases">
        <title>Genomic Encyclopedia of Type Strains, Phase IV (KMG-IV): sequencing the most valuable type-strain genomes for metagenomic binning, comparative biology and taxonomic classification.</title>
        <authorList>
            <person name="Goeker M."/>
        </authorList>
    </citation>
    <scope>NUCLEOTIDE SEQUENCE [LARGE SCALE GENOMIC DNA]</scope>
    <source>
        <strain evidence="11 12">DSM 100301</strain>
    </source>
</reference>
<sequence length="628" mass="69121">MKRPLTKIQWQPFHRLVSPGLTIIAVVTLIAIIFAQEFLSWQSEVERHEQSLLQVARSFSQHVDDTIDQSTLALADLRSEIDDEYGTSAIKDKLNAMMRAQVAASHRLGSLIFINAQGDLVASSAPHPPANVNFADRDYFRLHRDNIQQGTVIGLPITDRLTGKAGFTLSRRYERLGRGSFAGVISATVPLAYLESFLGSFDIGQEGTLLLMRADGIALMRNPHRQDVLGKDMSGYGLFTRQLKERTVGTYHYLSQTDGRERIAAFVKSPQTGMVVLVSASQDETLSRWIGNARGRWMSLGIAVLLVCYASWRSLRQSRLRLQRERDVTAREAEFRSLAEASADVIQRLDENGIRHYVSPAGERMYGKPAADLIGTCITEGLSADDASRVEDVLRRLRAGASTDTVLVGRVNGQGEKIWVEASFTRTSIPGESQRFSVVVVTRDVTRHKVSHDQLDTLAHTDALTGLANRRALEMRLAKAVEDLNSGEACLALLMIDADRFKHYNDRYGHIAGDRCLEAIAAVIRAAASRSGDVAARYGGEEIVVLLPGATLENARVVAERIRAAVQDLGVEHQDNQPWGKVTVSIGVASLSARALEVPTKLVEEADKALYQAKSLGRNTIVMSEAHS</sequence>
<keyword evidence="4 8" id="KW-0812">Transmembrane</keyword>
<keyword evidence="12" id="KW-1185">Reference proteome</keyword>
<dbReference type="Pfam" id="PF02743">
    <property type="entry name" value="dCache_1"/>
    <property type="match status" value="1"/>
</dbReference>
<dbReference type="PROSITE" id="PS50112">
    <property type="entry name" value="PAS"/>
    <property type="match status" value="1"/>
</dbReference>
<feature type="domain" description="GGDEF" evidence="10">
    <location>
        <begin position="489"/>
        <end position="626"/>
    </location>
</feature>
<evidence type="ECO:0000256" key="2">
    <source>
        <dbReference type="ARBA" id="ARBA00012528"/>
    </source>
</evidence>
<dbReference type="CDD" id="cd01949">
    <property type="entry name" value="GGDEF"/>
    <property type="match status" value="1"/>
</dbReference>
<dbReference type="SUPFAM" id="SSF55785">
    <property type="entry name" value="PYP-like sensor domain (PAS domain)"/>
    <property type="match status" value="1"/>
</dbReference>
<evidence type="ECO:0000259" key="9">
    <source>
        <dbReference type="PROSITE" id="PS50112"/>
    </source>
</evidence>
<evidence type="ECO:0000256" key="5">
    <source>
        <dbReference type="ARBA" id="ARBA00022989"/>
    </source>
</evidence>
<evidence type="ECO:0000256" key="6">
    <source>
        <dbReference type="ARBA" id="ARBA00023136"/>
    </source>
</evidence>
<comment type="caution">
    <text evidence="11">The sequence shown here is derived from an EMBL/GenBank/DDBJ whole genome shotgun (WGS) entry which is preliminary data.</text>
</comment>
<keyword evidence="3" id="KW-1003">Cell membrane</keyword>
<name>A0ABU0IC63_9HYPH</name>
<accession>A0ABU0IC63</accession>
<dbReference type="PROSITE" id="PS50887">
    <property type="entry name" value="GGDEF"/>
    <property type="match status" value="1"/>
</dbReference>
<dbReference type="SMART" id="SM00091">
    <property type="entry name" value="PAS"/>
    <property type="match status" value="1"/>
</dbReference>